<dbReference type="AlphaFoldDB" id="A0A1A0VX72"/>
<evidence type="ECO:0000256" key="1">
    <source>
        <dbReference type="SAM" id="Phobius"/>
    </source>
</evidence>
<keyword evidence="1" id="KW-0812">Transmembrane</keyword>
<evidence type="ECO:0008006" key="4">
    <source>
        <dbReference type="Google" id="ProtNLM"/>
    </source>
</evidence>
<feature type="transmembrane region" description="Helical" evidence="1">
    <location>
        <begin position="206"/>
        <end position="230"/>
    </location>
</feature>
<dbReference type="Proteomes" id="UP000094008">
    <property type="component" value="Unassembled WGS sequence"/>
</dbReference>
<feature type="transmembrane region" description="Helical" evidence="1">
    <location>
        <begin position="38"/>
        <end position="58"/>
    </location>
</feature>
<evidence type="ECO:0000313" key="2">
    <source>
        <dbReference type="EMBL" id="OBB87833.1"/>
    </source>
</evidence>
<sequence>MWGSLVVLALLTTINPVRLGIILLVLSRPRPVQNLLAYWAGAVLIGMASLVIPLIVLHSTPASSAFARKFAHPTADPLTQRITIGIGVLLLAIAAFMVARGLMRKPVAVGSHRRVAGDGAGATSTLVDDSGAPPAITRLLYSTPADSDGDADPKSRRLIGRFREAWQNGSPWIPFVIGVIVVPPLDGILFALAIVVASGASFEVQLIALIAFVFGVLLVEEFILISNVVAPARTQAVLRRLHEWAHTHRRKFVAAILAVVGLSLMARGMGGL</sequence>
<accession>A0A1A0VX72</accession>
<feature type="transmembrane region" description="Helical" evidence="1">
    <location>
        <begin position="78"/>
        <end position="99"/>
    </location>
</feature>
<organism evidence="2 3">
    <name type="scientific">Mycolicibacterium peregrinum</name>
    <name type="common">Mycobacterium peregrinum</name>
    <dbReference type="NCBI Taxonomy" id="43304"/>
    <lineage>
        <taxon>Bacteria</taxon>
        <taxon>Bacillati</taxon>
        <taxon>Actinomycetota</taxon>
        <taxon>Actinomycetes</taxon>
        <taxon>Mycobacteriales</taxon>
        <taxon>Mycobacteriaceae</taxon>
        <taxon>Mycolicibacterium</taxon>
    </lineage>
</organism>
<dbReference type="RefSeq" id="WP_064884556.1">
    <property type="nucleotide sequence ID" value="NZ_LZSY01000118.1"/>
</dbReference>
<feature type="transmembrane region" description="Helical" evidence="1">
    <location>
        <begin position="251"/>
        <end position="270"/>
    </location>
</feature>
<keyword evidence="1" id="KW-0472">Membrane</keyword>
<comment type="caution">
    <text evidence="2">The sequence shown here is derived from an EMBL/GenBank/DDBJ whole genome shotgun (WGS) entry which is preliminary data.</text>
</comment>
<dbReference type="InterPro" id="IPR021315">
    <property type="entry name" value="Gap/Sap"/>
</dbReference>
<dbReference type="EMBL" id="LZSY01000118">
    <property type="protein sequence ID" value="OBB87833.1"/>
    <property type="molecule type" value="Genomic_DNA"/>
</dbReference>
<feature type="transmembrane region" description="Helical" evidence="1">
    <location>
        <begin position="172"/>
        <end position="200"/>
    </location>
</feature>
<evidence type="ECO:0000313" key="3">
    <source>
        <dbReference type="Proteomes" id="UP000094008"/>
    </source>
</evidence>
<gene>
    <name evidence="2" type="ORF">A5779_31460</name>
</gene>
<keyword evidence="1" id="KW-1133">Transmembrane helix</keyword>
<feature type="transmembrane region" description="Helical" evidence="1">
    <location>
        <begin position="6"/>
        <end position="26"/>
    </location>
</feature>
<protein>
    <recommendedName>
        <fullName evidence="4">GAP family protein</fullName>
    </recommendedName>
</protein>
<proteinExistence type="predicted"/>
<name>A0A1A0VX72_MYCPR</name>
<reference evidence="3" key="1">
    <citation type="submission" date="2016-06" db="EMBL/GenBank/DDBJ databases">
        <authorList>
            <person name="Sutton G."/>
            <person name="Brinkac L."/>
            <person name="Sanka R."/>
            <person name="Adams M."/>
            <person name="Lau E."/>
            <person name="Mehaffy C."/>
            <person name="Tameris M."/>
            <person name="Hatherill M."/>
            <person name="Hanekom W."/>
            <person name="Mahomed H."/>
            <person name="Mcshane H."/>
        </authorList>
    </citation>
    <scope>NUCLEOTIDE SEQUENCE [LARGE SCALE GENOMIC DNA]</scope>
    <source>
        <strain evidence="3">852002-10433_SCH5171157</strain>
    </source>
</reference>
<dbReference type="Pfam" id="PF11139">
    <property type="entry name" value="SfLAP"/>
    <property type="match status" value="1"/>
</dbReference>